<sequence>MRASRLYTAVDSHTEGMPTRVVTGGIGVIPGATMAERRSHFAEHLDHIREFFVNEPRGHAAMSGAILQPPTRPDADFGVLYIEVSGLLPMCGHGTIGVATVLVETGMVEVEEPVTKVRLDTPAGLVTAEVRVADGRAAAVTIRNVPSFSLQLDAQVKVPGLGTVTYDMAYGGNFYAILPIADLGIPFDRSDADAKDRMLRAGLAIMEAVNEQNRPVHPTDPGIAGCKHVQLVAPGRDGSDARHAMVIHPGWFDRSPCGTGTSARMAQLHARGQLPLDRDFVNESLLGTRFTGRLVEETTVGRLPAQIPTVTGSAWITGMGQYLLDPGDPFPRGFTL</sequence>
<dbReference type="RefSeq" id="WP_093610058.1">
    <property type="nucleotide sequence ID" value="NZ_FNFF01000005.1"/>
</dbReference>
<dbReference type="Pfam" id="PF05544">
    <property type="entry name" value="Pro_racemase"/>
    <property type="match status" value="1"/>
</dbReference>
<dbReference type="EMBL" id="FNFF01000005">
    <property type="protein sequence ID" value="SDK14925.1"/>
    <property type="molecule type" value="Genomic_DNA"/>
</dbReference>
<dbReference type="GO" id="GO:0047580">
    <property type="term" value="F:4-hydroxyproline epimerase activity"/>
    <property type="evidence" value="ECO:0007669"/>
    <property type="project" value="TreeGrafter"/>
</dbReference>
<proteinExistence type="inferred from homology"/>
<dbReference type="InterPro" id="IPR008794">
    <property type="entry name" value="Pro_racemase_fam"/>
</dbReference>
<comment type="similarity">
    <text evidence="1">Belongs to the proline racemase family.</text>
</comment>
<dbReference type="OrthoDB" id="181267at2"/>
<protein>
    <submittedName>
        <fullName evidence="2">Proline racemase</fullName>
    </submittedName>
</protein>
<dbReference type="PANTHER" id="PTHR33442:SF5">
    <property type="entry name" value="BIFUNCTIONAL TRANS-3-HYDROXY-L-PROLINE DEHYDRATASE_2-EPIMERASE"/>
    <property type="match status" value="1"/>
</dbReference>
<dbReference type="FunFam" id="3.10.310.10:FF:000005">
    <property type="entry name" value="Proline racemase"/>
    <property type="match status" value="1"/>
</dbReference>
<dbReference type="STRING" id="417292.SAMN05421806_10516"/>
<evidence type="ECO:0000256" key="1">
    <source>
        <dbReference type="ARBA" id="ARBA00007529"/>
    </source>
</evidence>
<accession>A0A1G8ZKL5</accession>
<name>A0A1G8ZKL5_9ACTN</name>
<evidence type="ECO:0000313" key="2">
    <source>
        <dbReference type="EMBL" id="SDK14925.1"/>
    </source>
</evidence>
<dbReference type="Gene3D" id="3.10.310.10">
    <property type="entry name" value="Diaminopimelate Epimerase, Chain A, domain 1"/>
    <property type="match status" value="2"/>
</dbReference>
<dbReference type="Proteomes" id="UP000199155">
    <property type="component" value="Unassembled WGS sequence"/>
</dbReference>
<organism evidence="2 3">
    <name type="scientific">Streptomyces indicus</name>
    <dbReference type="NCBI Taxonomy" id="417292"/>
    <lineage>
        <taxon>Bacteria</taxon>
        <taxon>Bacillati</taxon>
        <taxon>Actinomycetota</taxon>
        <taxon>Actinomycetes</taxon>
        <taxon>Kitasatosporales</taxon>
        <taxon>Streptomycetaceae</taxon>
        <taxon>Streptomyces</taxon>
    </lineage>
</organism>
<reference evidence="2 3" key="1">
    <citation type="submission" date="2016-10" db="EMBL/GenBank/DDBJ databases">
        <authorList>
            <person name="de Groot N.N."/>
        </authorList>
    </citation>
    <scope>NUCLEOTIDE SEQUENCE [LARGE SCALE GENOMIC DNA]</scope>
    <source>
        <strain evidence="2 3">CGMCC 4.5727</strain>
    </source>
</reference>
<dbReference type="PIRSF" id="PIRSF029792">
    <property type="entry name" value="Pro_racemase"/>
    <property type="match status" value="1"/>
</dbReference>
<evidence type="ECO:0000313" key="3">
    <source>
        <dbReference type="Proteomes" id="UP000199155"/>
    </source>
</evidence>
<gene>
    <name evidence="2" type="ORF">SAMN05421806_10516</name>
</gene>
<keyword evidence="3" id="KW-1185">Reference proteome</keyword>
<dbReference type="SFLD" id="SFLDS00028">
    <property type="entry name" value="Proline_Racemase"/>
    <property type="match status" value="1"/>
</dbReference>
<dbReference type="SUPFAM" id="SSF54506">
    <property type="entry name" value="Diaminopimelate epimerase-like"/>
    <property type="match status" value="1"/>
</dbReference>
<dbReference type="PANTHER" id="PTHR33442">
    <property type="entry name" value="TRANS-3-HYDROXY-L-PROLINE DEHYDRATASE"/>
    <property type="match status" value="1"/>
</dbReference>
<dbReference type="AlphaFoldDB" id="A0A1G8ZKL5"/>